<dbReference type="NCBIfam" id="TIGR04056">
    <property type="entry name" value="OMP_RagA_SusC"/>
    <property type="match status" value="1"/>
</dbReference>
<evidence type="ECO:0000256" key="1">
    <source>
        <dbReference type="PROSITE-ProRule" id="PRU01360"/>
    </source>
</evidence>
<comment type="caution">
    <text evidence="4">The sequence shown here is derived from an EMBL/GenBank/DDBJ whole genome shotgun (WGS) entry which is preliminary data.</text>
</comment>
<comment type="similarity">
    <text evidence="1">Belongs to the TonB-dependent receptor family.</text>
</comment>
<dbReference type="NCBIfam" id="TIGR04057">
    <property type="entry name" value="SusC_RagA_signa"/>
    <property type="match status" value="1"/>
</dbReference>
<dbReference type="AlphaFoldDB" id="A0A5M6ACU5"/>
<dbReference type="EMBL" id="VVYX01000022">
    <property type="protein sequence ID" value="KAA5416859.1"/>
    <property type="molecule type" value="Genomic_DNA"/>
</dbReference>
<dbReference type="Pfam" id="PF07715">
    <property type="entry name" value="Plug"/>
    <property type="match status" value="1"/>
</dbReference>
<evidence type="ECO:0000313" key="6">
    <source>
        <dbReference type="Proteomes" id="UP000325055"/>
    </source>
</evidence>
<dbReference type="EMBL" id="VVYW01000003">
    <property type="protein sequence ID" value="KAA5410523.1"/>
    <property type="molecule type" value="Genomic_DNA"/>
</dbReference>
<dbReference type="Pfam" id="PF13715">
    <property type="entry name" value="CarbopepD_reg_2"/>
    <property type="match status" value="1"/>
</dbReference>
<reference evidence="6 7" key="1">
    <citation type="journal article" date="2019" name="Nat. Med.">
        <title>A library of human gut bacterial isolates paired with longitudinal multiomics data enables mechanistic microbiome research.</title>
        <authorList>
            <person name="Poyet M."/>
            <person name="Groussin M."/>
            <person name="Gibbons S.M."/>
            <person name="Avila-Pacheco J."/>
            <person name="Jiang X."/>
            <person name="Kearney S.M."/>
            <person name="Perrotta A.R."/>
            <person name="Berdy B."/>
            <person name="Zhao S."/>
            <person name="Lieberman T.D."/>
            <person name="Swanson P.K."/>
            <person name="Smith M."/>
            <person name="Roesemann S."/>
            <person name="Alexander J.E."/>
            <person name="Rich S.A."/>
            <person name="Livny J."/>
            <person name="Vlamakis H."/>
            <person name="Clish C."/>
            <person name="Bullock K."/>
            <person name="Deik A."/>
            <person name="Scott J."/>
            <person name="Pierce K.A."/>
            <person name="Xavier R.J."/>
            <person name="Alm E.J."/>
        </authorList>
    </citation>
    <scope>NUCLEOTIDE SEQUENCE [LARGE SCALE GENOMIC DNA]</scope>
    <source>
        <strain evidence="4 6">BIOML-A7</strain>
        <strain evidence="5 7">BIOML-A8</strain>
    </source>
</reference>
<proteinExistence type="inferred from homology"/>
<dbReference type="Proteomes" id="UP000325055">
    <property type="component" value="Unassembled WGS sequence"/>
</dbReference>
<keyword evidence="1" id="KW-0472">Membrane</keyword>
<dbReference type="PROSITE" id="PS52016">
    <property type="entry name" value="TONB_DEPENDENT_REC_3"/>
    <property type="match status" value="1"/>
</dbReference>
<name>A0A5M6ACU5_9BACE</name>
<feature type="chain" id="PRO_5044622003" evidence="2">
    <location>
        <begin position="25"/>
        <end position="1039"/>
    </location>
</feature>
<dbReference type="InterPro" id="IPR012910">
    <property type="entry name" value="Plug_dom"/>
</dbReference>
<dbReference type="FunFam" id="2.170.130.10:FF:000003">
    <property type="entry name" value="SusC/RagA family TonB-linked outer membrane protein"/>
    <property type="match status" value="1"/>
</dbReference>
<evidence type="ECO:0000313" key="7">
    <source>
        <dbReference type="Proteomes" id="UP000482653"/>
    </source>
</evidence>
<feature type="domain" description="TonB-dependent receptor plug" evidence="3">
    <location>
        <begin position="120"/>
        <end position="225"/>
    </location>
</feature>
<keyword evidence="1" id="KW-0812">Transmembrane</keyword>
<dbReference type="GO" id="GO:0009279">
    <property type="term" value="C:cell outer membrane"/>
    <property type="evidence" value="ECO:0007669"/>
    <property type="project" value="UniProtKB-SubCell"/>
</dbReference>
<dbReference type="InterPro" id="IPR037066">
    <property type="entry name" value="Plug_dom_sf"/>
</dbReference>
<sequence>MKNQLRLKMCLFLFSCLMAVMAQAQSFVLSGTVQDENGEPLIGVNVYVKDKPGVGTITNVDGHFTLKTDRGDKLQFTFIGYSTIEYLALKAEKNLLIKMNPDAEMLQEVVVEAFGAKTRKISATGAVTSVDVASLQLPATSLANALGGRVAGIISMQSSGEPGKNISEFWVRGIGTFGYSSGALVLIDGLEGSLNDVDPADVESFSVLKDASATAMYGVRGANGVVLVTTKRGKDEKLQFKVRANATMSWLKRLPEYCGGYEYAKLANEALAVRGDDPKYSQKELEIIQYGLDPDLYPDVDWQDVLLNNSSWQQTYYASAQGGGSVARYFISLNYSNESSAYKQDKNSRYFKDVAYNTFGIRANIDMNLTKTTTLYFGVNANKTINNLPGSEDTDKLWSACSKLTPLSIPVVYSNGMLPSASGTDDLASPYVNLNHTGLKTKDYTNSVYTLSIDQKLDMITKGLKLNVQGAYTSKEWFDETRKVVPELWYYDHRDANGNLAGTRQSVAQTVQYSKYQDLYRKYYLQATMTWSRQFADVHNFTALAHYEMSDEKTASKSVDDGVENSMLAIPVRYQGLSAKLGYNYNDLYMIDGNFGYTGSENFQSGNQFGFFPSISVGWVPSNYQWVKNNLPWVNYFKIRASYGLVGNDRISSKRFPYLTSINVSNSGATAWKYLHGKIVESVIGADNLKWEKAKKMDLGIEGNLWGKIDFTIDFFRDIRDGIFQERKQVPDFVGLVSMPYGNVGSMESWGSDGNISFTQRINKDMDFTIRGNFTYSTNKVKYFEEADNKYEYYSASGRPYNYQKGYIALGLFSDQEEIDNSPKQTFGDYMPGDIKYKDVNGDGMINSDDRVPLSYSDYPRLSYGFGGEFRWKKLRVGVLFNGIGNTTYYRAYTDGKDNVGYIPFYEEKYGNILTIAADPANRWIPADYDDTSIPAALRENPNALFPRLSYGKNNNNSQTSTFWQGNRRYLRLQELSLYYTLDLPFVRKCGINNIDLAIIANNLCTWDNVKLFDPDQAASNGRKYPIPGRVSFQATITF</sequence>
<accession>A0A5M6ACU5</accession>
<dbReference type="Proteomes" id="UP000482653">
    <property type="component" value="Unassembled WGS sequence"/>
</dbReference>
<dbReference type="InterPro" id="IPR008969">
    <property type="entry name" value="CarboxyPept-like_regulatory"/>
</dbReference>
<dbReference type="Gene3D" id="2.170.130.10">
    <property type="entry name" value="TonB-dependent receptor, plug domain"/>
    <property type="match status" value="1"/>
</dbReference>
<dbReference type="SUPFAM" id="SSF56935">
    <property type="entry name" value="Porins"/>
    <property type="match status" value="1"/>
</dbReference>
<dbReference type="SUPFAM" id="SSF49464">
    <property type="entry name" value="Carboxypeptidase regulatory domain-like"/>
    <property type="match status" value="1"/>
</dbReference>
<dbReference type="InterPro" id="IPR023996">
    <property type="entry name" value="TonB-dep_OMP_SusC/RagA"/>
</dbReference>
<evidence type="ECO:0000313" key="4">
    <source>
        <dbReference type="EMBL" id="KAA5410523.1"/>
    </source>
</evidence>
<comment type="subcellular location">
    <subcellularLocation>
        <location evidence="1">Cell outer membrane</location>
        <topology evidence="1">Multi-pass membrane protein</topology>
    </subcellularLocation>
</comment>
<feature type="signal peptide" evidence="2">
    <location>
        <begin position="1"/>
        <end position="24"/>
    </location>
</feature>
<evidence type="ECO:0000259" key="3">
    <source>
        <dbReference type="Pfam" id="PF07715"/>
    </source>
</evidence>
<keyword evidence="4" id="KW-0675">Receptor</keyword>
<gene>
    <name evidence="4" type="ORF">F2Y86_04630</name>
    <name evidence="5" type="ORF">F2Y87_18005</name>
</gene>
<dbReference type="InterPro" id="IPR023997">
    <property type="entry name" value="TonB-dep_OMP_SusC/RagA_CS"/>
</dbReference>
<keyword evidence="1" id="KW-1134">Transmembrane beta strand</keyword>
<keyword evidence="1" id="KW-0998">Cell outer membrane</keyword>
<evidence type="ECO:0000313" key="5">
    <source>
        <dbReference type="EMBL" id="KAA5416859.1"/>
    </source>
</evidence>
<organism evidence="4 6">
    <name type="scientific">Bacteroides cellulosilyticus</name>
    <dbReference type="NCBI Taxonomy" id="246787"/>
    <lineage>
        <taxon>Bacteria</taxon>
        <taxon>Pseudomonadati</taxon>
        <taxon>Bacteroidota</taxon>
        <taxon>Bacteroidia</taxon>
        <taxon>Bacteroidales</taxon>
        <taxon>Bacteroidaceae</taxon>
        <taxon>Bacteroides</taxon>
    </lineage>
</organism>
<dbReference type="InterPro" id="IPR039426">
    <property type="entry name" value="TonB-dep_rcpt-like"/>
</dbReference>
<keyword evidence="1" id="KW-0813">Transport</keyword>
<evidence type="ECO:0000256" key="2">
    <source>
        <dbReference type="SAM" id="SignalP"/>
    </source>
</evidence>
<dbReference type="RefSeq" id="WP_149947554.1">
    <property type="nucleotide sequence ID" value="NZ_JAFEKG010000003.1"/>
</dbReference>
<keyword evidence="2" id="KW-0732">Signal</keyword>
<protein>
    <submittedName>
        <fullName evidence="4">TonB-dependent receptor</fullName>
    </submittedName>
</protein>